<name>A0A5B7FCG0_PORTR</name>
<dbReference type="EMBL" id="VSRR010005723">
    <property type="protein sequence ID" value="MPC43195.1"/>
    <property type="molecule type" value="Genomic_DNA"/>
</dbReference>
<accession>A0A5B7FCG0</accession>
<keyword evidence="2" id="KW-1185">Reference proteome</keyword>
<evidence type="ECO:0000313" key="1">
    <source>
        <dbReference type="EMBL" id="MPC43195.1"/>
    </source>
</evidence>
<sequence length="63" mass="7351">MLQVSKSESCKGSESERRDEIRYRVILFLSLQFVKRKTAASGECEDRLLKMSIVTRRARNNET</sequence>
<comment type="caution">
    <text evidence="1">The sequence shown here is derived from an EMBL/GenBank/DDBJ whole genome shotgun (WGS) entry which is preliminary data.</text>
</comment>
<evidence type="ECO:0000313" key="2">
    <source>
        <dbReference type="Proteomes" id="UP000324222"/>
    </source>
</evidence>
<dbReference type="Proteomes" id="UP000324222">
    <property type="component" value="Unassembled WGS sequence"/>
</dbReference>
<dbReference type="AlphaFoldDB" id="A0A5B7FCG0"/>
<proteinExistence type="predicted"/>
<gene>
    <name evidence="1" type="ORF">E2C01_036835</name>
</gene>
<organism evidence="1 2">
    <name type="scientific">Portunus trituberculatus</name>
    <name type="common">Swimming crab</name>
    <name type="synonym">Neptunus trituberculatus</name>
    <dbReference type="NCBI Taxonomy" id="210409"/>
    <lineage>
        <taxon>Eukaryota</taxon>
        <taxon>Metazoa</taxon>
        <taxon>Ecdysozoa</taxon>
        <taxon>Arthropoda</taxon>
        <taxon>Crustacea</taxon>
        <taxon>Multicrustacea</taxon>
        <taxon>Malacostraca</taxon>
        <taxon>Eumalacostraca</taxon>
        <taxon>Eucarida</taxon>
        <taxon>Decapoda</taxon>
        <taxon>Pleocyemata</taxon>
        <taxon>Brachyura</taxon>
        <taxon>Eubrachyura</taxon>
        <taxon>Portunoidea</taxon>
        <taxon>Portunidae</taxon>
        <taxon>Portuninae</taxon>
        <taxon>Portunus</taxon>
    </lineage>
</organism>
<reference evidence="1 2" key="1">
    <citation type="submission" date="2019-05" db="EMBL/GenBank/DDBJ databases">
        <title>Another draft genome of Portunus trituberculatus and its Hox gene families provides insights of decapod evolution.</title>
        <authorList>
            <person name="Jeong J.-H."/>
            <person name="Song I."/>
            <person name="Kim S."/>
            <person name="Choi T."/>
            <person name="Kim D."/>
            <person name="Ryu S."/>
            <person name="Kim W."/>
        </authorList>
    </citation>
    <scope>NUCLEOTIDE SEQUENCE [LARGE SCALE GENOMIC DNA]</scope>
    <source>
        <tissue evidence="1">Muscle</tissue>
    </source>
</reference>
<protein>
    <submittedName>
        <fullName evidence="1">Uncharacterized protein</fullName>
    </submittedName>
</protein>